<dbReference type="SMART" id="SM00530">
    <property type="entry name" value="HTH_XRE"/>
    <property type="match status" value="1"/>
</dbReference>
<organism evidence="5 6">
    <name type="scientific">Desulfomarina profundi</name>
    <dbReference type="NCBI Taxonomy" id="2772557"/>
    <lineage>
        <taxon>Bacteria</taxon>
        <taxon>Pseudomonadati</taxon>
        <taxon>Thermodesulfobacteriota</taxon>
        <taxon>Desulfobulbia</taxon>
        <taxon>Desulfobulbales</taxon>
        <taxon>Desulfobulbaceae</taxon>
        <taxon>Desulfomarina</taxon>
    </lineage>
</organism>
<sequence length="321" mass="35854">MKKPASPETFSHGAMAMVKIDGTKVRELREKQGLTQLYVATAVQVTTDTISRWENKRYPSIKKENGLKLAEALGVELEELLETTEPVVEQQTGPDREISPNIEQSFPPSKHNNIRKAWPLLILSATIGSLILAVAFYFLQTTPTAKLNAIRILPRHCIAGQPFPVIIKVNGADQSSIAIILKESLPPDSHIIKVFPEPSGNSTKGNILKWLLKIQSRALFSYLVAIDGKPGEKREFNGTLSINNGPANTLTIRGDHEVLLGEHHWADSNSDNIISDNEILTVYDLYSDIKGLKLDMDMIEEIWLGSGYRWNRQTNMFEISE</sequence>
<reference evidence="5" key="1">
    <citation type="submission" date="2020-09" db="EMBL/GenBank/DDBJ databases">
        <title>Desulfogranum mesoprofundum gen. nov., sp. nov., a novel mesophilic, sulfate-reducing chemolithoautotroph isolated from a deep-sea hydrothermal vent chimney in the Suiyo Seamount.</title>
        <authorList>
            <person name="Hashimoto Y."/>
            <person name="Nakagawa S."/>
        </authorList>
    </citation>
    <scope>NUCLEOTIDE SEQUENCE</scope>
    <source>
        <strain evidence="5">KT2</strain>
    </source>
</reference>
<evidence type="ECO:0000313" key="6">
    <source>
        <dbReference type="Proteomes" id="UP000826725"/>
    </source>
</evidence>
<evidence type="ECO:0000259" key="4">
    <source>
        <dbReference type="PROSITE" id="PS50943"/>
    </source>
</evidence>
<accession>A0A8D5JP73</accession>
<dbReference type="KEGG" id="dbk:DGMP_16580"/>
<keyword evidence="1" id="KW-0238">DNA-binding</keyword>
<dbReference type="AlphaFoldDB" id="A0A8D5JP73"/>
<feature type="transmembrane region" description="Helical" evidence="3">
    <location>
        <begin position="117"/>
        <end position="139"/>
    </location>
</feature>
<dbReference type="GO" id="GO:0003677">
    <property type="term" value="F:DNA binding"/>
    <property type="evidence" value="ECO:0007669"/>
    <property type="project" value="UniProtKB-KW"/>
</dbReference>
<keyword evidence="3" id="KW-0472">Membrane</keyword>
<evidence type="ECO:0000256" key="2">
    <source>
        <dbReference type="SAM" id="MobiDB-lite"/>
    </source>
</evidence>
<keyword evidence="3" id="KW-0812">Transmembrane</keyword>
<dbReference type="PROSITE" id="PS50943">
    <property type="entry name" value="HTH_CROC1"/>
    <property type="match status" value="1"/>
</dbReference>
<evidence type="ECO:0000256" key="1">
    <source>
        <dbReference type="ARBA" id="ARBA00023125"/>
    </source>
</evidence>
<dbReference type="Pfam" id="PF01381">
    <property type="entry name" value="HTH_3"/>
    <property type="match status" value="1"/>
</dbReference>
<protein>
    <submittedName>
        <fullName evidence="5">Transcriptional regulator</fullName>
    </submittedName>
</protein>
<dbReference type="EMBL" id="AP024086">
    <property type="protein sequence ID" value="BCL60965.1"/>
    <property type="molecule type" value="Genomic_DNA"/>
</dbReference>
<feature type="domain" description="HTH cro/C1-type" evidence="4">
    <location>
        <begin position="25"/>
        <end position="80"/>
    </location>
</feature>
<dbReference type="PANTHER" id="PTHR46558">
    <property type="entry name" value="TRACRIPTIONAL REGULATORY PROTEIN-RELATED-RELATED"/>
    <property type="match status" value="1"/>
</dbReference>
<dbReference type="Proteomes" id="UP000826725">
    <property type="component" value="Chromosome"/>
</dbReference>
<feature type="region of interest" description="Disordered" evidence="2">
    <location>
        <begin position="85"/>
        <end position="106"/>
    </location>
</feature>
<name>A0A8D5JP73_9BACT</name>
<keyword evidence="3" id="KW-1133">Transmembrane helix</keyword>
<dbReference type="CDD" id="cd00093">
    <property type="entry name" value="HTH_XRE"/>
    <property type="match status" value="1"/>
</dbReference>
<proteinExistence type="predicted"/>
<evidence type="ECO:0000256" key="3">
    <source>
        <dbReference type="SAM" id="Phobius"/>
    </source>
</evidence>
<dbReference type="PANTHER" id="PTHR46558:SF4">
    <property type="entry name" value="DNA-BIDING PHAGE PROTEIN"/>
    <property type="match status" value="1"/>
</dbReference>
<gene>
    <name evidence="5" type="ORF">DGMP_16580</name>
</gene>
<dbReference type="RefSeq" id="WP_228857039.1">
    <property type="nucleotide sequence ID" value="NZ_AP024086.1"/>
</dbReference>
<dbReference type="InterPro" id="IPR001387">
    <property type="entry name" value="Cro/C1-type_HTH"/>
</dbReference>
<evidence type="ECO:0000313" key="5">
    <source>
        <dbReference type="EMBL" id="BCL60965.1"/>
    </source>
</evidence>
<keyword evidence="6" id="KW-1185">Reference proteome</keyword>